<sequence>MMNSVRSLIIIAVLLQSVLINAAPYDLTHSSQNELSTVAEEPNEMGAVEDVGVIDTKDGRLKPRFYRIKPSWIVENDNRVPNPIYPTRKRRFFCNPMGCV</sequence>
<dbReference type="Proteomes" id="UP000748531">
    <property type="component" value="Unassembled WGS sequence"/>
</dbReference>
<keyword evidence="1" id="KW-0732">Signal</keyword>
<evidence type="ECO:0000313" key="3">
    <source>
        <dbReference type="Proteomes" id="UP000748531"/>
    </source>
</evidence>
<comment type="caution">
    <text evidence="2">The sequence shown here is derived from an EMBL/GenBank/DDBJ whole genome shotgun (WGS) entry which is preliminary data.</text>
</comment>
<feature type="signal peptide" evidence="1">
    <location>
        <begin position="1"/>
        <end position="22"/>
    </location>
</feature>
<feature type="chain" id="PRO_5035235023" evidence="1">
    <location>
        <begin position="23"/>
        <end position="100"/>
    </location>
</feature>
<dbReference type="OrthoDB" id="6229458at2759"/>
<organism evidence="2 3">
    <name type="scientific">Paragonimus heterotremus</name>
    <dbReference type="NCBI Taxonomy" id="100268"/>
    <lineage>
        <taxon>Eukaryota</taxon>
        <taxon>Metazoa</taxon>
        <taxon>Spiralia</taxon>
        <taxon>Lophotrochozoa</taxon>
        <taxon>Platyhelminthes</taxon>
        <taxon>Trematoda</taxon>
        <taxon>Digenea</taxon>
        <taxon>Plagiorchiida</taxon>
        <taxon>Troglotremata</taxon>
        <taxon>Troglotrematidae</taxon>
        <taxon>Paragonimus</taxon>
    </lineage>
</organism>
<dbReference type="AlphaFoldDB" id="A0A8J4T2U1"/>
<name>A0A8J4T2U1_9TREM</name>
<dbReference type="EMBL" id="LUCH01000630">
    <property type="protein sequence ID" value="KAF5404681.1"/>
    <property type="molecule type" value="Genomic_DNA"/>
</dbReference>
<evidence type="ECO:0000256" key="1">
    <source>
        <dbReference type="SAM" id="SignalP"/>
    </source>
</evidence>
<protein>
    <submittedName>
        <fullName evidence="2">Uncharacterized protein</fullName>
    </submittedName>
</protein>
<accession>A0A8J4T2U1</accession>
<proteinExistence type="predicted"/>
<gene>
    <name evidence="2" type="ORF">PHET_01827</name>
</gene>
<keyword evidence="3" id="KW-1185">Reference proteome</keyword>
<evidence type="ECO:0000313" key="2">
    <source>
        <dbReference type="EMBL" id="KAF5404681.1"/>
    </source>
</evidence>
<reference evidence="2" key="1">
    <citation type="submission" date="2019-05" db="EMBL/GenBank/DDBJ databases">
        <title>Annotation for the trematode Paragonimus heterotremus.</title>
        <authorList>
            <person name="Choi Y.-J."/>
        </authorList>
    </citation>
    <scope>NUCLEOTIDE SEQUENCE</scope>
    <source>
        <strain evidence="2">LC</strain>
    </source>
</reference>